<keyword evidence="3" id="KW-1185">Reference proteome</keyword>
<keyword evidence="1" id="KW-0732">Signal</keyword>
<evidence type="ECO:0000313" key="2">
    <source>
        <dbReference type="EMBL" id="MCX2837373.1"/>
    </source>
</evidence>
<evidence type="ECO:0000256" key="1">
    <source>
        <dbReference type="SAM" id="SignalP"/>
    </source>
</evidence>
<dbReference type="AlphaFoldDB" id="A0A9X3CVA6"/>
<feature type="signal peptide" evidence="1">
    <location>
        <begin position="1"/>
        <end position="20"/>
    </location>
</feature>
<dbReference type="Proteomes" id="UP001148482">
    <property type="component" value="Unassembled WGS sequence"/>
</dbReference>
<dbReference type="Gene3D" id="3.20.20.140">
    <property type="entry name" value="Metal-dependent hydrolases"/>
    <property type="match status" value="1"/>
</dbReference>
<accession>A0A9X3CVA6</accession>
<dbReference type="GO" id="GO:0070573">
    <property type="term" value="F:metallodipeptidase activity"/>
    <property type="evidence" value="ECO:0007669"/>
    <property type="project" value="InterPro"/>
</dbReference>
<sequence>MFSKKYLLVFFAAFAASAQSTDDDLLKKAQEIHHEVITIDTHNDINVNNFTAETNYTQDLDTQVNLPKMEKGGVDVTWLIVYTGQEELNAAGYETALKQALAKFEAIHRLVEDIAPEQMGLATTSAEVRKLVAQGKKVAMIGVENGYPIGTDLQNVEKFYDLGARYMSLSHNGHSQLCDSNTGEANNEWLHGGLSDLGKEVVKEMNRLGMMIDVSHPSKESMRQMIELSKAPIIASHSSARGLCNHSRNLDDEQLQWLKENGGVIQTVAFDAYLNTEKNNAYDAAVNKVYAEVGKKVGFELLPRTEVWQMEEEKRSAYYEDFRKMRKLAEPKIKKLKEKVPPVGIVDFVDHVDYLVEKIGIDHVGISSDFDGGGGIEGWSDASQSLNVTLELVKRGYTKEEIAKLWGENLLRVLDEVQAVAQSLQTK</sequence>
<dbReference type="GO" id="GO:0006508">
    <property type="term" value="P:proteolysis"/>
    <property type="evidence" value="ECO:0007669"/>
    <property type="project" value="InterPro"/>
</dbReference>
<comment type="caution">
    <text evidence="2">The sequence shown here is derived from an EMBL/GenBank/DDBJ whole genome shotgun (WGS) entry which is preliminary data.</text>
</comment>
<dbReference type="PANTHER" id="PTHR10443:SF12">
    <property type="entry name" value="DIPEPTIDASE"/>
    <property type="match status" value="1"/>
</dbReference>
<name>A0A9X3CVA6_9FLAO</name>
<dbReference type="InterPro" id="IPR008257">
    <property type="entry name" value="Pept_M19"/>
</dbReference>
<dbReference type="EMBL" id="JAPJDA010000005">
    <property type="protein sequence ID" value="MCX2837373.1"/>
    <property type="molecule type" value="Genomic_DNA"/>
</dbReference>
<reference evidence="2" key="1">
    <citation type="submission" date="2022-11" db="EMBL/GenBank/DDBJ databases">
        <title>Salinimicrobium profundisediminis sp. nov., isolated from deep-sea sediment of the Mariana Trench.</title>
        <authorList>
            <person name="Fu H."/>
        </authorList>
    </citation>
    <scope>NUCLEOTIDE SEQUENCE</scope>
    <source>
        <strain evidence="2">MT39</strain>
    </source>
</reference>
<feature type="chain" id="PRO_5040874894" evidence="1">
    <location>
        <begin position="21"/>
        <end position="427"/>
    </location>
</feature>
<dbReference type="RefSeq" id="WP_266068592.1">
    <property type="nucleotide sequence ID" value="NZ_JAPJDA010000005.1"/>
</dbReference>
<proteinExistence type="predicted"/>
<dbReference type="Pfam" id="PF01244">
    <property type="entry name" value="Peptidase_M19"/>
    <property type="match status" value="1"/>
</dbReference>
<dbReference type="SUPFAM" id="SSF51556">
    <property type="entry name" value="Metallo-dependent hydrolases"/>
    <property type="match status" value="1"/>
</dbReference>
<dbReference type="InterPro" id="IPR032466">
    <property type="entry name" value="Metal_Hydrolase"/>
</dbReference>
<organism evidence="2 3">
    <name type="scientific">Salinimicrobium profundisediminis</name>
    <dbReference type="NCBI Taxonomy" id="2994553"/>
    <lineage>
        <taxon>Bacteria</taxon>
        <taxon>Pseudomonadati</taxon>
        <taxon>Bacteroidota</taxon>
        <taxon>Flavobacteriia</taxon>
        <taxon>Flavobacteriales</taxon>
        <taxon>Flavobacteriaceae</taxon>
        <taxon>Salinimicrobium</taxon>
    </lineage>
</organism>
<gene>
    <name evidence="2" type="ORF">OQ279_04350</name>
</gene>
<dbReference type="PANTHER" id="PTHR10443">
    <property type="entry name" value="MICROSOMAL DIPEPTIDASE"/>
    <property type="match status" value="1"/>
</dbReference>
<dbReference type="CDD" id="cd01301">
    <property type="entry name" value="rDP_like"/>
    <property type="match status" value="1"/>
</dbReference>
<dbReference type="Gene3D" id="1.10.287.650">
    <property type="entry name" value="L27 domain"/>
    <property type="match status" value="1"/>
</dbReference>
<evidence type="ECO:0000313" key="3">
    <source>
        <dbReference type="Proteomes" id="UP001148482"/>
    </source>
</evidence>
<protein>
    <submittedName>
        <fullName evidence="2">Dipeptidase</fullName>
    </submittedName>
</protein>
<dbReference type="PROSITE" id="PS51365">
    <property type="entry name" value="RENAL_DIPEPTIDASE_2"/>
    <property type="match status" value="1"/>
</dbReference>